<evidence type="ECO:0008006" key="3">
    <source>
        <dbReference type="Google" id="ProtNLM"/>
    </source>
</evidence>
<dbReference type="EMBL" id="VCAU01000031">
    <property type="protein sequence ID" value="KAF9889892.1"/>
    <property type="molecule type" value="Genomic_DNA"/>
</dbReference>
<sequence>MKDSQRSFVMEQIFMAIRRLQGINLLSDEAQQLLRPEGSAIPKNPTIPLGGPSFGFFSDMAGLVRCFLSPTDNSGGQITITDTDDGGLKVESKYDDIPPVTIDRQSLLALQDSVVLCHNNLELKNIMVRGYVRTDDVENGKPGATIDTYHYEVVEILNWQKAGFLPFALESFAKDLALGTGNLDFPWYRQFKDLTACLIPADQVPEAQKLLLGALGVMLKSGQRLRTNTFSE</sequence>
<protein>
    <recommendedName>
        <fullName evidence="3">Protein kinase domain-containing protein</fullName>
    </recommendedName>
</protein>
<evidence type="ECO:0000313" key="2">
    <source>
        <dbReference type="Proteomes" id="UP001194746"/>
    </source>
</evidence>
<proteinExistence type="predicted"/>
<reference evidence="1" key="2">
    <citation type="submission" date="2020-02" db="EMBL/GenBank/DDBJ databases">
        <authorList>
            <person name="Gilchrist C.L.M."/>
            <person name="Chooi Y.-H."/>
        </authorList>
    </citation>
    <scope>NUCLEOTIDE SEQUENCE</scope>
    <source>
        <strain evidence="1">MST-FP2251</strain>
    </source>
</reference>
<organism evidence="1 2">
    <name type="scientific">Aspergillus nanangensis</name>
    <dbReference type="NCBI Taxonomy" id="2582783"/>
    <lineage>
        <taxon>Eukaryota</taxon>
        <taxon>Fungi</taxon>
        <taxon>Dikarya</taxon>
        <taxon>Ascomycota</taxon>
        <taxon>Pezizomycotina</taxon>
        <taxon>Eurotiomycetes</taxon>
        <taxon>Eurotiomycetidae</taxon>
        <taxon>Eurotiales</taxon>
        <taxon>Aspergillaceae</taxon>
        <taxon>Aspergillus</taxon>
        <taxon>Aspergillus subgen. Circumdati</taxon>
    </lineage>
</organism>
<keyword evidence="2" id="KW-1185">Reference proteome</keyword>
<dbReference type="AlphaFoldDB" id="A0AAD4CQI1"/>
<comment type="caution">
    <text evidence="1">The sequence shown here is derived from an EMBL/GenBank/DDBJ whole genome shotgun (WGS) entry which is preliminary data.</text>
</comment>
<dbReference type="Proteomes" id="UP001194746">
    <property type="component" value="Unassembled WGS sequence"/>
</dbReference>
<evidence type="ECO:0000313" key="1">
    <source>
        <dbReference type="EMBL" id="KAF9889892.1"/>
    </source>
</evidence>
<gene>
    <name evidence="1" type="ORF">FE257_006764</name>
</gene>
<accession>A0AAD4CQI1</accession>
<name>A0AAD4CQI1_ASPNN</name>
<reference evidence="1" key="1">
    <citation type="journal article" date="2019" name="Beilstein J. Org. Chem.">
        <title>Nanangenines: drimane sesquiterpenoids as the dominant metabolite cohort of a novel Australian fungus, Aspergillus nanangensis.</title>
        <authorList>
            <person name="Lacey H.J."/>
            <person name="Gilchrist C.L.M."/>
            <person name="Crombie A."/>
            <person name="Kalaitzis J.A."/>
            <person name="Vuong D."/>
            <person name="Rutledge P.J."/>
            <person name="Turner P."/>
            <person name="Pitt J.I."/>
            <person name="Lacey E."/>
            <person name="Chooi Y.H."/>
            <person name="Piggott A.M."/>
        </authorList>
    </citation>
    <scope>NUCLEOTIDE SEQUENCE</scope>
    <source>
        <strain evidence="1">MST-FP2251</strain>
    </source>
</reference>